<dbReference type="AlphaFoldDB" id="A0A9W8J9D4"/>
<evidence type="ECO:0000256" key="1">
    <source>
        <dbReference type="SAM" id="MobiDB-lite"/>
    </source>
</evidence>
<comment type="caution">
    <text evidence="3">The sequence shown here is derived from an EMBL/GenBank/DDBJ whole genome shotgun (WGS) entry which is preliminary data.</text>
</comment>
<accession>A0A9W8J9D4</accession>
<feature type="compositionally biased region" description="Basic and acidic residues" evidence="1">
    <location>
        <begin position="193"/>
        <end position="203"/>
    </location>
</feature>
<feature type="non-terminal residue" evidence="3">
    <location>
        <position position="1"/>
    </location>
</feature>
<dbReference type="InterPro" id="IPR001810">
    <property type="entry name" value="F-box_dom"/>
</dbReference>
<dbReference type="Proteomes" id="UP001140091">
    <property type="component" value="Unassembled WGS sequence"/>
</dbReference>
<protein>
    <recommendedName>
        <fullName evidence="2">F-box domain-containing protein</fullName>
    </recommendedName>
</protein>
<organism evidence="3 4">
    <name type="scientific">Candolleomyces eurysporus</name>
    <dbReference type="NCBI Taxonomy" id="2828524"/>
    <lineage>
        <taxon>Eukaryota</taxon>
        <taxon>Fungi</taxon>
        <taxon>Dikarya</taxon>
        <taxon>Basidiomycota</taxon>
        <taxon>Agaricomycotina</taxon>
        <taxon>Agaricomycetes</taxon>
        <taxon>Agaricomycetidae</taxon>
        <taxon>Agaricales</taxon>
        <taxon>Agaricineae</taxon>
        <taxon>Psathyrellaceae</taxon>
        <taxon>Candolleomyces</taxon>
    </lineage>
</organism>
<dbReference type="Gene3D" id="3.80.10.10">
    <property type="entry name" value="Ribonuclease Inhibitor"/>
    <property type="match status" value="1"/>
</dbReference>
<evidence type="ECO:0000313" key="3">
    <source>
        <dbReference type="EMBL" id="KAJ2926785.1"/>
    </source>
</evidence>
<proteinExistence type="predicted"/>
<reference evidence="3" key="1">
    <citation type="submission" date="2022-06" db="EMBL/GenBank/DDBJ databases">
        <title>Genome Sequence of Candolleomyces eurysporus.</title>
        <authorList>
            <person name="Buettner E."/>
        </authorList>
    </citation>
    <scope>NUCLEOTIDE SEQUENCE</scope>
    <source>
        <strain evidence="3">VTCC 930004</strain>
    </source>
</reference>
<keyword evidence="4" id="KW-1185">Reference proteome</keyword>
<dbReference type="SUPFAM" id="SSF81383">
    <property type="entry name" value="F-box domain"/>
    <property type="match status" value="1"/>
</dbReference>
<dbReference type="SUPFAM" id="SSF52047">
    <property type="entry name" value="RNI-like"/>
    <property type="match status" value="1"/>
</dbReference>
<name>A0A9W8J9D4_9AGAR</name>
<dbReference type="PROSITE" id="PS50181">
    <property type="entry name" value="FBOX"/>
    <property type="match status" value="1"/>
</dbReference>
<gene>
    <name evidence="3" type="ORF">H1R20_g10297</name>
</gene>
<dbReference type="EMBL" id="JANBPK010001046">
    <property type="protein sequence ID" value="KAJ2926785.1"/>
    <property type="molecule type" value="Genomic_DNA"/>
</dbReference>
<dbReference type="OrthoDB" id="2635672at2759"/>
<evidence type="ECO:0000259" key="2">
    <source>
        <dbReference type="PROSITE" id="PS50181"/>
    </source>
</evidence>
<sequence length="558" mass="62760">MVLELTSSKFLDLPPELLLLVLGQLDEADLCALGCTCKDLNALVFPYFFDQYGPKGSLRGWISCYSPPKHGLRAIRCCLSIKNIKSIQYHFSQDIGTLVGEVKELHAIVKRLEVKDLELCLTDPGRWVADDFGRTASSLSVLTTSEWTKLYTGLLTTSLTRGCKRVELSGGHEFFRCLRKLERKPKASIGARSSREPAPRYFDESSSTAQRRSREIPDLAHVGRKLEAPNPKLEKLTLASDMLLSNTMFLDWTIQVFSWCAPTLTHLELQCCAISSETWHYFFSEINLPSLYHFRVANEEAMVQLSDILPFLSRHPSIRTLLLLDGIYLPPSPSSLLPKPILPSLEQVVAYPVYLQWLLRDKNQCPELKEITLLTGFWHGLSRPTSYRLVDKALETLLLPRSHKLDTIGLRLTQAYCGLDAWLQSHIDNFAAGVHNAQSSLFVTSKHILPRFVHTKHLRIDSMSYVDIIGSSDSQFSSRTQTGPSRLELVARFAGSFPNLEYLELLDTSTNADSFRPRVVDAIRQHCPQVKKLKFGRAAAIHIDQYGQSGSGNVVNVG</sequence>
<dbReference type="InterPro" id="IPR032675">
    <property type="entry name" value="LRR_dom_sf"/>
</dbReference>
<dbReference type="Pfam" id="PF12937">
    <property type="entry name" value="F-box-like"/>
    <property type="match status" value="1"/>
</dbReference>
<feature type="domain" description="F-box" evidence="2">
    <location>
        <begin position="7"/>
        <end position="52"/>
    </location>
</feature>
<feature type="region of interest" description="Disordered" evidence="1">
    <location>
        <begin position="188"/>
        <end position="214"/>
    </location>
</feature>
<dbReference type="InterPro" id="IPR036047">
    <property type="entry name" value="F-box-like_dom_sf"/>
</dbReference>
<evidence type="ECO:0000313" key="4">
    <source>
        <dbReference type="Proteomes" id="UP001140091"/>
    </source>
</evidence>